<evidence type="ECO:0000313" key="10">
    <source>
        <dbReference type="EMBL" id="KKO10503.1"/>
    </source>
</evidence>
<feature type="domain" description="MotA/TolQ/ExbB proton channel" evidence="9">
    <location>
        <begin position="331"/>
        <end position="446"/>
    </location>
</feature>
<evidence type="ECO:0000256" key="3">
    <source>
        <dbReference type="ARBA" id="ARBA00022475"/>
    </source>
</evidence>
<keyword evidence="5 8" id="KW-1133">Transmembrane helix</keyword>
<dbReference type="EMBL" id="LAZR01000004">
    <property type="protein sequence ID" value="KKO10503.1"/>
    <property type="molecule type" value="Genomic_DNA"/>
</dbReference>
<feature type="coiled-coil region" evidence="7">
    <location>
        <begin position="30"/>
        <end position="117"/>
    </location>
</feature>
<proteinExistence type="inferred from homology"/>
<sequence>MKNNIIKLAGITVTGLMLAVSTQVFAQQPASSLEQLLRDVEENRVAESAEAQEREQRFQQNVDQQEQILQQTRERIAEEEAENARLEGVFDENRQLLADARAQLREVRANLNELLGTIQGVAGDFRSVFDDSLISAQYPGRTEFLDSFIERVASDTEQVRVDEIERFWFYMQQEMTEAGRVVQYEDTVGLASGEQENRMITRIGSFNAIGDGEYLSYTGSVGHLQVLPRQPNGDIMARAAELENAESGFTKVGIDPTGAVGGSLMANLINFPTPAEQVRQNAGEIGFMIIGLGIIGVLVGIIRSFMLTLVAAKVNAQVKSDKANGNNPLGRVLLVAESNPNVDTETLELKLGEAILQETPALERFLTLIKIIATIAPLMGLLGTVTGMIQVFQQITVYGAGDPTIMAGGISMALMTTVLGIVAAIPCILMHTWVKSKSDRIIHILEEQATGLIARKAEAAGNKA</sequence>
<evidence type="ECO:0000256" key="5">
    <source>
        <dbReference type="ARBA" id="ARBA00022989"/>
    </source>
</evidence>
<evidence type="ECO:0000256" key="8">
    <source>
        <dbReference type="SAM" id="Phobius"/>
    </source>
</evidence>
<feature type="transmembrane region" description="Helical" evidence="8">
    <location>
        <begin position="371"/>
        <end position="393"/>
    </location>
</feature>
<dbReference type="PIRSF" id="PIRSF037714">
    <property type="entry name" value="TolR"/>
    <property type="match status" value="1"/>
</dbReference>
<evidence type="ECO:0000256" key="4">
    <source>
        <dbReference type="ARBA" id="ARBA00022692"/>
    </source>
</evidence>
<dbReference type="PANTHER" id="PTHR30625">
    <property type="entry name" value="PROTEIN TOLQ"/>
    <property type="match status" value="1"/>
</dbReference>
<reference evidence="10" key="1">
    <citation type="journal article" date="2015" name="Nature">
        <title>Complex archaea that bridge the gap between prokaryotes and eukaryotes.</title>
        <authorList>
            <person name="Spang A."/>
            <person name="Saw J.H."/>
            <person name="Jorgensen S.L."/>
            <person name="Zaremba-Niedzwiedzka K."/>
            <person name="Martijn J."/>
            <person name="Lind A.E."/>
            <person name="van Eijk R."/>
            <person name="Schleper C."/>
            <person name="Guy L."/>
            <person name="Ettema T.J."/>
        </authorList>
    </citation>
    <scope>NUCLEOTIDE SEQUENCE</scope>
</reference>
<dbReference type="InterPro" id="IPR050790">
    <property type="entry name" value="ExbB/TolQ_transport"/>
</dbReference>
<name>A0A0F9WDI4_9ZZZZ</name>
<protein>
    <recommendedName>
        <fullName evidence="9">MotA/TolQ/ExbB proton channel domain-containing protein</fullName>
    </recommendedName>
</protein>
<keyword evidence="7" id="KW-0175">Coiled coil</keyword>
<dbReference type="AlphaFoldDB" id="A0A0F9WDI4"/>
<keyword evidence="6 8" id="KW-0472">Membrane</keyword>
<dbReference type="GO" id="GO:0017038">
    <property type="term" value="P:protein import"/>
    <property type="evidence" value="ECO:0007669"/>
    <property type="project" value="TreeGrafter"/>
</dbReference>
<evidence type="ECO:0000256" key="7">
    <source>
        <dbReference type="SAM" id="Coils"/>
    </source>
</evidence>
<evidence type="ECO:0000259" key="9">
    <source>
        <dbReference type="Pfam" id="PF01618"/>
    </source>
</evidence>
<feature type="transmembrane region" description="Helical" evidence="8">
    <location>
        <begin position="405"/>
        <end position="430"/>
    </location>
</feature>
<dbReference type="Pfam" id="PF01618">
    <property type="entry name" value="MotA_ExbB"/>
    <property type="match status" value="1"/>
</dbReference>
<accession>A0A0F9WDI4</accession>
<comment type="subcellular location">
    <subcellularLocation>
        <location evidence="1">Cell membrane</location>
        <topology evidence="1">Multi-pass membrane protein</topology>
    </subcellularLocation>
</comment>
<evidence type="ECO:0000256" key="6">
    <source>
        <dbReference type="ARBA" id="ARBA00023136"/>
    </source>
</evidence>
<evidence type="ECO:0000256" key="1">
    <source>
        <dbReference type="ARBA" id="ARBA00004651"/>
    </source>
</evidence>
<gene>
    <name evidence="10" type="ORF">LCGC14_0019820</name>
</gene>
<dbReference type="InterPro" id="IPR002898">
    <property type="entry name" value="MotA_ExbB_proton_chnl"/>
</dbReference>
<keyword evidence="3" id="KW-1003">Cell membrane</keyword>
<dbReference type="PANTHER" id="PTHR30625:SF11">
    <property type="entry name" value="MOTA_TOLQ_EXBB PROTON CHANNEL DOMAIN-CONTAINING PROTEIN"/>
    <property type="match status" value="1"/>
</dbReference>
<comment type="caution">
    <text evidence="10">The sequence shown here is derived from an EMBL/GenBank/DDBJ whole genome shotgun (WGS) entry which is preliminary data.</text>
</comment>
<organism evidence="10">
    <name type="scientific">marine sediment metagenome</name>
    <dbReference type="NCBI Taxonomy" id="412755"/>
    <lineage>
        <taxon>unclassified sequences</taxon>
        <taxon>metagenomes</taxon>
        <taxon>ecological metagenomes</taxon>
    </lineage>
</organism>
<keyword evidence="4 8" id="KW-0812">Transmembrane</keyword>
<feature type="transmembrane region" description="Helical" evidence="8">
    <location>
        <begin position="285"/>
        <end position="312"/>
    </location>
</feature>
<dbReference type="GO" id="GO:0005886">
    <property type="term" value="C:plasma membrane"/>
    <property type="evidence" value="ECO:0007669"/>
    <property type="project" value="UniProtKB-SubCell"/>
</dbReference>
<dbReference type="InterPro" id="IPR017270">
    <property type="entry name" value="MotA/TolQ/ExbB-rel"/>
</dbReference>
<comment type="similarity">
    <text evidence="2">Belongs to the ExbB/TolQ family.</text>
</comment>
<evidence type="ECO:0000256" key="2">
    <source>
        <dbReference type="ARBA" id="ARBA00010442"/>
    </source>
</evidence>